<evidence type="ECO:0000313" key="11">
    <source>
        <dbReference type="EMBL" id="OUC79010.1"/>
    </source>
</evidence>
<dbReference type="OrthoDB" id="4440515at2"/>
<dbReference type="AlphaFoldDB" id="A0A243QB73"/>
<dbReference type="InterPro" id="IPR016039">
    <property type="entry name" value="Thiolase-like"/>
</dbReference>
<proteinExistence type="inferred from homology"/>
<evidence type="ECO:0000256" key="7">
    <source>
        <dbReference type="RuleBase" id="RU003557"/>
    </source>
</evidence>
<dbReference type="Gene3D" id="3.40.47.10">
    <property type="match status" value="2"/>
</dbReference>
<feature type="active site" description="Acyl-thioester intermediate" evidence="6">
    <location>
        <position position="88"/>
    </location>
</feature>
<reference evidence="11 12" key="1">
    <citation type="submission" date="2017-05" db="EMBL/GenBank/DDBJ databases">
        <title>Biotechnological potential of actinobacteria isolated from South African environments.</title>
        <authorList>
            <person name="Le Roes-Hill M."/>
            <person name="Prins A."/>
            <person name="Durrell K.A."/>
        </authorList>
    </citation>
    <scope>NUCLEOTIDE SEQUENCE [LARGE SCALE GENOMIC DNA]</scope>
    <source>
        <strain evidence="11">BS2</strain>
    </source>
</reference>
<dbReference type="EMBL" id="NGFO01000009">
    <property type="protein sequence ID" value="OUC79010.1"/>
    <property type="molecule type" value="Genomic_DNA"/>
</dbReference>
<feature type="domain" description="Thiolase C-terminal" evidence="10">
    <location>
        <begin position="289"/>
        <end position="417"/>
    </location>
</feature>
<comment type="similarity">
    <text evidence="1 7">Belongs to the thiolase-like superfamily. Thiolase family.</text>
</comment>
<dbReference type="PANTHER" id="PTHR18919">
    <property type="entry name" value="ACETYL-COA C-ACYLTRANSFERASE"/>
    <property type="match status" value="1"/>
</dbReference>
<feature type="compositionally biased region" description="Low complexity" evidence="8">
    <location>
        <begin position="211"/>
        <end position="225"/>
    </location>
</feature>
<dbReference type="InterPro" id="IPR002155">
    <property type="entry name" value="Thiolase"/>
</dbReference>
<organism evidence="11 12">
    <name type="scientific">Gordonia lacunae</name>
    <dbReference type="NCBI Taxonomy" id="417102"/>
    <lineage>
        <taxon>Bacteria</taxon>
        <taxon>Bacillati</taxon>
        <taxon>Actinomycetota</taxon>
        <taxon>Actinomycetes</taxon>
        <taxon>Mycobacteriales</taxon>
        <taxon>Gordoniaceae</taxon>
        <taxon>Gordonia</taxon>
    </lineage>
</organism>
<evidence type="ECO:0000256" key="5">
    <source>
        <dbReference type="ARBA" id="ARBA00040529"/>
    </source>
</evidence>
<feature type="active site" description="Proton acceptor" evidence="6">
    <location>
        <position position="374"/>
    </location>
</feature>
<keyword evidence="4 7" id="KW-0012">Acyltransferase</keyword>
<evidence type="ECO:0000256" key="6">
    <source>
        <dbReference type="PIRSR" id="PIRSR000429-1"/>
    </source>
</evidence>
<feature type="active site" description="Proton acceptor" evidence="6">
    <location>
        <position position="404"/>
    </location>
</feature>
<dbReference type="FunFam" id="3.40.47.10:FF:000010">
    <property type="entry name" value="Acetyl-CoA acetyltransferase (Thiolase)"/>
    <property type="match status" value="1"/>
</dbReference>
<protein>
    <recommendedName>
        <fullName evidence="5">Probable acetyl-CoA acetyltransferase</fullName>
        <ecNumber evidence="2">2.3.1.9</ecNumber>
    </recommendedName>
</protein>
<dbReference type="InterPro" id="IPR020617">
    <property type="entry name" value="Thiolase_C"/>
</dbReference>
<dbReference type="GO" id="GO:0003985">
    <property type="term" value="F:acetyl-CoA C-acetyltransferase activity"/>
    <property type="evidence" value="ECO:0007669"/>
    <property type="project" value="UniProtKB-EC"/>
</dbReference>
<dbReference type="CDD" id="cd00751">
    <property type="entry name" value="thiolase"/>
    <property type="match status" value="1"/>
</dbReference>
<evidence type="ECO:0000256" key="8">
    <source>
        <dbReference type="SAM" id="MobiDB-lite"/>
    </source>
</evidence>
<gene>
    <name evidence="11" type="ORF">CA982_09785</name>
</gene>
<accession>A0A243QB73</accession>
<evidence type="ECO:0000256" key="4">
    <source>
        <dbReference type="ARBA" id="ARBA00023315"/>
    </source>
</evidence>
<keyword evidence="3 7" id="KW-0808">Transferase</keyword>
<evidence type="ECO:0000259" key="10">
    <source>
        <dbReference type="Pfam" id="PF02803"/>
    </source>
</evidence>
<dbReference type="Pfam" id="PF02803">
    <property type="entry name" value="Thiolase_C"/>
    <property type="match status" value="1"/>
</dbReference>
<evidence type="ECO:0000256" key="3">
    <source>
        <dbReference type="ARBA" id="ARBA00022679"/>
    </source>
</evidence>
<dbReference type="Proteomes" id="UP000194632">
    <property type="component" value="Unassembled WGS sequence"/>
</dbReference>
<name>A0A243QB73_9ACTN</name>
<dbReference type="RefSeq" id="WP_086535147.1">
    <property type="nucleotide sequence ID" value="NZ_NGFO01000009.1"/>
</dbReference>
<evidence type="ECO:0000256" key="1">
    <source>
        <dbReference type="ARBA" id="ARBA00010982"/>
    </source>
</evidence>
<evidence type="ECO:0000259" key="9">
    <source>
        <dbReference type="Pfam" id="PF00108"/>
    </source>
</evidence>
<feature type="region of interest" description="Disordered" evidence="8">
    <location>
        <begin position="211"/>
        <end position="238"/>
    </location>
</feature>
<dbReference type="PANTHER" id="PTHR18919:SF107">
    <property type="entry name" value="ACETYL-COA ACETYLTRANSFERASE, CYTOSOLIC"/>
    <property type="match status" value="1"/>
</dbReference>
<feature type="domain" description="Thiolase N-terminal" evidence="9">
    <location>
        <begin position="4"/>
        <end position="279"/>
    </location>
</feature>
<dbReference type="EC" id="2.3.1.9" evidence="2"/>
<evidence type="ECO:0000313" key="12">
    <source>
        <dbReference type="Proteomes" id="UP000194632"/>
    </source>
</evidence>
<sequence length="419" mass="43367">MRDVVICEPVRTPIGRYGGMFKNLTAVDLGVAALTGMLDRTGLDPAKIEDVILGHCNGNSEAPALGRVIALDAGLPITVGGMHIDRRCGSGLQAVIQAAYQVSAGDNDVVVAGGAESMSNASFYSVDMRWGGARTGIAMHDSLVRARSTAGGKNYPVPGGMIETAENLREQYEISREEQDELAVASHERAVRAQKDGVLAEEIVPVTVASGASGPARSAPGARSGDQVIDADEHPRPDVSVESLSKLKPIMGKTDPDATVTAGNASGQNDAASMAIVTTPEVAEKLGLRPLVKLVSWGLAGVPPRTMGIGPVPATEKALGKAGLTLADIDVIELNEAFAAQALAVTREWGFGRFGAGGDFDRTNVNGSGISLGHPVGATGGRMLASLARELHRRDARYGLETMCIGGGQGLAAVFERVG</sequence>
<dbReference type="PIRSF" id="PIRSF000429">
    <property type="entry name" value="Ac-CoA_Ac_transf"/>
    <property type="match status" value="1"/>
</dbReference>
<dbReference type="NCBIfam" id="TIGR01930">
    <property type="entry name" value="AcCoA-C-Actrans"/>
    <property type="match status" value="1"/>
</dbReference>
<dbReference type="NCBIfam" id="NF004853">
    <property type="entry name" value="PRK06205.1"/>
    <property type="match status" value="1"/>
</dbReference>
<keyword evidence="12" id="KW-1185">Reference proteome</keyword>
<dbReference type="STRING" id="417102.CA982_09785"/>
<comment type="caution">
    <text evidence="11">The sequence shown here is derived from an EMBL/GenBank/DDBJ whole genome shotgun (WGS) entry which is preliminary data.</text>
</comment>
<dbReference type="SUPFAM" id="SSF53901">
    <property type="entry name" value="Thiolase-like"/>
    <property type="match status" value="2"/>
</dbReference>
<dbReference type="Pfam" id="PF00108">
    <property type="entry name" value="Thiolase_N"/>
    <property type="match status" value="1"/>
</dbReference>
<dbReference type="InterPro" id="IPR020616">
    <property type="entry name" value="Thiolase_N"/>
</dbReference>
<evidence type="ECO:0000256" key="2">
    <source>
        <dbReference type="ARBA" id="ARBA00012705"/>
    </source>
</evidence>